<dbReference type="Pfam" id="PF12706">
    <property type="entry name" value="Lactamase_B_2"/>
    <property type="match status" value="1"/>
</dbReference>
<dbReference type="PANTHER" id="PTHR15032:SF27">
    <property type="entry name" value="N-ACYL-PHOSPHATIDYLETHANOLAMINE-HYDROLYZING PHOSPHOLIPASE D"/>
    <property type="match status" value="1"/>
</dbReference>
<accession>A0ABR3J9J6</accession>
<feature type="region of interest" description="Disordered" evidence="1">
    <location>
        <begin position="361"/>
        <end position="381"/>
    </location>
</feature>
<organism evidence="3 4">
    <name type="scientific">Hohenbuehelia grisea</name>
    <dbReference type="NCBI Taxonomy" id="104357"/>
    <lineage>
        <taxon>Eukaryota</taxon>
        <taxon>Fungi</taxon>
        <taxon>Dikarya</taxon>
        <taxon>Basidiomycota</taxon>
        <taxon>Agaricomycotina</taxon>
        <taxon>Agaricomycetes</taxon>
        <taxon>Agaricomycetidae</taxon>
        <taxon>Agaricales</taxon>
        <taxon>Pleurotineae</taxon>
        <taxon>Pleurotaceae</taxon>
        <taxon>Hohenbuehelia</taxon>
    </lineage>
</organism>
<comment type="caution">
    <text evidence="3">The sequence shown here is derived from an EMBL/GenBank/DDBJ whole genome shotgun (WGS) entry which is preliminary data.</text>
</comment>
<evidence type="ECO:0000313" key="4">
    <source>
        <dbReference type="Proteomes" id="UP001556367"/>
    </source>
</evidence>
<sequence length="411" mass="45058">MSPLKPHHAPSSFKNPWPSGFSYRASVATIANGPITRSKPFRINVEPVKTIECDFRVYESESAKKGVCATWLGHAGFLVQLPNRQRIVFDPIFAERASPSAWIGPRRWLETPCQASELPEVQFIAISHSHYDHLDLQALRDIIRRSPDAQILVPLGLKTLITEELSVSQESVKELDWWDNVIYSEGTESALEFVCTPAQHNSGRGLLDQNETLWCSWVARQIPSKSRSPPIPSLSSDPTDVLPVASIYHAGDTGYTTASGPCPAFAEIGRRYGPFDLAMIPIWRGASLSILGRMGFRLAPEASHTLLSTLHASPGDAVRLSRDVRARHTLGMHFGTFCGSEDESQEPLVELVEALLAERPSVRPSTGAEAKDEEHPGRASPVDLRASWQETGGFGVTDVGETVIVPIAGLK</sequence>
<gene>
    <name evidence="3" type="ORF">HGRIS_008770</name>
</gene>
<reference evidence="4" key="1">
    <citation type="submission" date="2024-06" db="EMBL/GenBank/DDBJ databases">
        <title>Multi-omics analyses provide insights into the biosynthesis of the anticancer antibiotic pleurotin in Hohenbuehelia grisea.</title>
        <authorList>
            <person name="Weaver J.A."/>
            <person name="Alberti F."/>
        </authorList>
    </citation>
    <scope>NUCLEOTIDE SEQUENCE [LARGE SCALE GENOMIC DNA]</scope>
    <source>
        <strain evidence="4">T-177</strain>
    </source>
</reference>
<protein>
    <recommendedName>
        <fullName evidence="2">Metallo-beta-lactamase domain-containing protein</fullName>
    </recommendedName>
</protein>
<dbReference type="PANTHER" id="PTHR15032">
    <property type="entry name" value="N-ACYL-PHOSPHATIDYLETHANOLAMINE-HYDROLYZING PHOSPHOLIPASE D"/>
    <property type="match status" value="1"/>
</dbReference>
<dbReference type="InterPro" id="IPR001279">
    <property type="entry name" value="Metallo-B-lactamas"/>
</dbReference>
<evidence type="ECO:0000313" key="3">
    <source>
        <dbReference type="EMBL" id="KAL0952153.1"/>
    </source>
</evidence>
<dbReference type="InterPro" id="IPR036866">
    <property type="entry name" value="RibonucZ/Hydroxyglut_hydro"/>
</dbReference>
<evidence type="ECO:0000256" key="1">
    <source>
        <dbReference type="SAM" id="MobiDB-lite"/>
    </source>
</evidence>
<feature type="domain" description="Metallo-beta-lactamase" evidence="2">
    <location>
        <begin position="86"/>
        <end position="334"/>
    </location>
</feature>
<evidence type="ECO:0000259" key="2">
    <source>
        <dbReference type="Pfam" id="PF12706"/>
    </source>
</evidence>
<keyword evidence="4" id="KW-1185">Reference proteome</keyword>
<name>A0ABR3J9J6_9AGAR</name>
<proteinExistence type="predicted"/>
<dbReference type="EMBL" id="JASNQZ010000011">
    <property type="protein sequence ID" value="KAL0952153.1"/>
    <property type="molecule type" value="Genomic_DNA"/>
</dbReference>
<dbReference type="SUPFAM" id="SSF56281">
    <property type="entry name" value="Metallo-hydrolase/oxidoreductase"/>
    <property type="match status" value="1"/>
</dbReference>
<dbReference type="Proteomes" id="UP001556367">
    <property type="component" value="Unassembled WGS sequence"/>
</dbReference>
<dbReference type="Gene3D" id="3.60.15.10">
    <property type="entry name" value="Ribonuclease Z/Hydroxyacylglutathione hydrolase-like"/>
    <property type="match status" value="1"/>
</dbReference>